<sequence>MLGLPAGEAYDKATVSDVHTEICCHDTASSSENILKTTAPQQTIQILTPTTNINTSQPSSLGGAENFTDENNDVMGNDENNDVYVEIMKPESAPSLLDDASESDQENVNQPVTRNDYRALKCKLNMSVRHVEAFSKNNV</sequence>
<proteinExistence type="predicted"/>
<accession>A0AAU9N0L6</accession>
<protein>
    <submittedName>
        <fullName evidence="2">Uncharacterized protein</fullName>
    </submittedName>
</protein>
<evidence type="ECO:0000313" key="3">
    <source>
        <dbReference type="Proteomes" id="UP001157418"/>
    </source>
</evidence>
<comment type="caution">
    <text evidence="2">The sequence shown here is derived from an EMBL/GenBank/DDBJ whole genome shotgun (WGS) entry which is preliminary data.</text>
</comment>
<dbReference type="Proteomes" id="UP001157418">
    <property type="component" value="Unassembled WGS sequence"/>
</dbReference>
<evidence type="ECO:0000313" key="2">
    <source>
        <dbReference type="EMBL" id="CAH1427695.1"/>
    </source>
</evidence>
<feature type="region of interest" description="Disordered" evidence="1">
    <location>
        <begin position="51"/>
        <end position="78"/>
    </location>
</feature>
<dbReference type="EMBL" id="CAKMRJ010002223">
    <property type="protein sequence ID" value="CAH1427695.1"/>
    <property type="molecule type" value="Genomic_DNA"/>
</dbReference>
<dbReference type="AlphaFoldDB" id="A0AAU9N0L6"/>
<reference evidence="2 3" key="1">
    <citation type="submission" date="2022-01" db="EMBL/GenBank/DDBJ databases">
        <authorList>
            <person name="Xiong W."/>
            <person name="Schranz E."/>
        </authorList>
    </citation>
    <scope>NUCLEOTIDE SEQUENCE [LARGE SCALE GENOMIC DNA]</scope>
</reference>
<keyword evidence="3" id="KW-1185">Reference proteome</keyword>
<name>A0AAU9N0L6_9ASTR</name>
<evidence type="ECO:0000256" key="1">
    <source>
        <dbReference type="SAM" id="MobiDB-lite"/>
    </source>
</evidence>
<gene>
    <name evidence="2" type="ORF">LVIROSA_LOCUS14682</name>
</gene>
<organism evidence="2 3">
    <name type="scientific">Lactuca virosa</name>
    <dbReference type="NCBI Taxonomy" id="75947"/>
    <lineage>
        <taxon>Eukaryota</taxon>
        <taxon>Viridiplantae</taxon>
        <taxon>Streptophyta</taxon>
        <taxon>Embryophyta</taxon>
        <taxon>Tracheophyta</taxon>
        <taxon>Spermatophyta</taxon>
        <taxon>Magnoliopsida</taxon>
        <taxon>eudicotyledons</taxon>
        <taxon>Gunneridae</taxon>
        <taxon>Pentapetalae</taxon>
        <taxon>asterids</taxon>
        <taxon>campanulids</taxon>
        <taxon>Asterales</taxon>
        <taxon>Asteraceae</taxon>
        <taxon>Cichorioideae</taxon>
        <taxon>Cichorieae</taxon>
        <taxon>Lactucinae</taxon>
        <taxon>Lactuca</taxon>
    </lineage>
</organism>